<keyword evidence="1" id="KW-0812">Transmembrane</keyword>
<dbReference type="Proteomes" id="UP000014197">
    <property type="component" value="Unassembled WGS sequence"/>
</dbReference>
<dbReference type="EMBL" id="ASVY01000002">
    <property type="protein sequence ID" value="EOT63140.1"/>
    <property type="molecule type" value="Genomic_DNA"/>
</dbReference>
<dbReference type="Proteomes" id="UP000013858">
    <property type="component" value="Unassembled WGS sequence"/>
</dbReference>
<dbReference type="eggNOG" id="ENOG5030R9Z">
    <property type="taxonomic scope" value="Bacteria"/>
</dbReference>
<name>R2T507_9ENTE</name>
<feature type="chain" id="PRO_5004366040" evidence="2">
    <location>
        <begin position="22"/>
        <end position="307"/>
    </location>
</feature>
<evidence type="ECO:0000256" key="1">
    <source>
        <dbReference type="SAM" id="Phobius"/>
    </source>
</evidence>
<evidence type="ECO:0000313" key="3">
    <source>
        <dbReference type="EMBL" id="EOI00094.1"/>
    </source>
</evidence>
<dbReference type="STRING" id="155618.RV06_GL000658"/>
<feature type="transmembrane region" description="Helical" evidence="1">
    <location>
        <begin position="268"/>
        <end position="289"/>
    </location>
</feature>
<reference evidence="4 6" key="2">
    <citation type="submission" date="2013-03" db="EMBL/GenBank/DDBJ databases">
        <title>The Genome Sequence of Enterococcus haemoperoxidus BAA-382 (PacBio/Illumina hybrid assembly).</title>
        <authorList>
            <consortium name="The Broad Institute Genomics Platform"/>
            <consortium name="The Broad Institute Genome Sequencing Center for Infectious Disease"/>
            <person name="Earl A."/>
            <person name="Russ C."/>
            <person name="Gilmore M."/>
            <person name="Surin D."/>
            <person name="Walker B."/>
            <person name="Young S."/>
            <person name="Zeng Q."/>
            <person name="Gargeya S."/>
            <person name="Fitzgerald M."/>
            <person name="Haas B."/>
            <person name="Abouelleil A."/>
            <person name="Allen A.W."/>
            <person name="Alvarado L."/>
            <person name="Arachchi H.M."/>
            <person name="Berlin A.M."/>
            <person name="Chapman S.B."/>
            <person name="Gainer-Dewar J."/>
            <person name="Goldberg J."/>
            <person name="Griggs A."/>
            <person name="Gujja S."/>
            <person name="Hansen M."/>
            <person name="Howarth C."/>
            <person name="Imamovic A."/>
            <person name="Ireland A."/>
            <person name="Larimer J."/>
            <person name="McCowan C."/>
            <person name="Murphy C."/>
            <person name="Pearson M."/>
            <person name="Poon T.W."/>
            <person name="Priest M."/>
            <person name="Roberts A."/>
            <person name="Saif S."/>
            <person name="Shea T."/>
            <person name="Sisk P."/>
            <person name="Sykes S."/>
            <person name="Wortman J."/>
            <person name="Nusbaum C."/>
            <person name="Birren B."/>
        </authorList>
    </citation>
    <scope>NUCLEOTIDE SEQUENCE [LARGE SCALE GENOMIC DNA]</scope>
    <source>
        <strain evidence="4 6">ATCC BAA-382</strain>
    </source>
</reference>
<keyword evidence="1" id="KW-1133">Transmembrane helix</keyword>
<evidence type="ECO:0000313" key="6">
    <source>
        <dbReference type="Proteomes" id="UP000014197"/>
    </source>
</evidence>
<accession>R2T507</accession>
<keyword evidence="6" id="KW-1185">Reference proteome</keyword>
<sequence>MKKMVLVVNLLFLFLPTSCYGEDIGESSTESSYDASNELSRHYARKQVLNGKTTSIKKEKEEVYLEFPFKNRPYVSFASFVLNGPTNEYGGFIATIFYRDKIKIKDMYYENDPVQTDKIGIYSTDLCFTSEDGVIYHYKNVPYLVSSDKPTTFFSEINFNKENKTISGEIKMPASKNTYQIELFYTDNKEYHYQETSADKNGLFSIDLNREGIQGEMYLRASDGLGNYADASDIEKLGSTRYPVKPDDLKAIEESYQVNKNENDLPKLVVVIFSRMLGIIVILLTLLRLRVLLKRRKRRRVLKRNRQ</sequence>
<proteinExistence type="predicted"/>
<keyword evidence="1" id="KW-0472">Membrane</keyword>
<dbReference type="RefSeq" id="WP_010760480.1">
    <property type="nucleotide sequence ID" value="NZ_KB946315.1"/>
</dbReference>
<feature type="signal peptide" evidence="2">
    <location>
        <begin position="1"/>
        <end position="21"/>
    </location>
</feature>
<dbReference type="PATRIC" id="fig|1158608.3.peg.247"/>
<reference evidence="3 5" key="1">
    <citation type="submission" date="2013-02" db="EMBL/GenBank/DDBJ databases">
        <title>The Genome Sequence of Enterococcus haemoperoxidus BAA-382.</title>
        <authorList>
            <consortium name="The Broad Institute Genome Sequencing Platform"/>
            <consortium name="The Broad Institute Genome Sequencing Center for Infectious Disease"/>
            <person name="Earl A.M."/>
            <person name="Gilmore M.S."/>
            <person name="Lebreton F."/>
            <person name="Walker B."/>
            <person name="Young S.K."/>
            <person name="Zeng Q."/>
            <person name="Gargeya S."/>
            <person name="Fitzgerald M."/>
            <person name="Haas B."/>
            <person name="Abouelleil A."/>
            <person name="Alvarado L."/>
            <person name="Arachchi H.M."/>
            <person name="Berlin A.M."/>
            <person name="Chapman S.B."/>
            <person name="Dewar J."/>
            <person name="Goldberg J."/>
            <person name="Griggs A."/>
            <person name="Gujja S."/>
            <person name="Hansen M."/>
            <person name="Howarth C."/>
            <person name="Imamovic A."/>
            <person name="Larimer J."/>
            <person name="McCowan C."/>
            <person name="Murphy C."/>
            <person name="Neiman D."/>
            <person name="Pearson M."/>
            <person name="Priest M."/>
            <person name="Roberts A."/>
            <person name="Saif S."/>
            <person name="Shea T."/>
            <person name="Sisk P."/>
            <person name="Sykes S."/>
            <person name="Wortman J."/>
            <person name="Nusbaum C."/>
            <person name="Birren B."/>
        </authorList>
    </citation>
    <scope>NUCLEOTIDE SEQUENCE [LARGE SCALE GENOMIC DNA]</scope>
    <source>
        <strain evidence="3 5">ATCC BAA-382</strain>
    </source>
</reference>
<dbReference type="AlphaFoldDB" id="R2T507"/>
<comment type="caution">
    <text evidence="3">The sequence shown here is derived from an EMBL/GenBank/DDBJ whole genome shotgun (WGS) entry which is preliminary data.</text>
</comment>
<organism evidence="3 5">
    <name type="scientific">Enterococcus haemoperoxidus ATCC BAA-382</name>
    <dbReference type="NCBI Taxonomy" id="1158608"/>
    <lineage>
        <taxon>Bacteria</taxon>
        <taxon>Bacillati</taxon>
        <taxon>Bacillota</taxon>
        <taxon>Bacilli</taxon>
        <taxon>Lactobacillales</taxon>
        <taxon>Enterococcaceae</taxon>
        <taxon>Enterococcus</taxon>
    </lineage>
</organism>
<dbReference type="EMBL" id="AJAR01000005">
    <property type="protein sequence ID" value="EOI00094.1"/>
    <property type="molecule type" value="Genomic_DNA"/>
</dbReference>
<protein>
    <submittedName>
        <fullName evidence="3">Uncharacterized protein</fullName>
    </submittedName>
</protein>
<keyword evidence="2" id="KW-0732">Signal</keyword>
<gene>
    <name evidence="4" type="ORF">I583_02143</name>
    <name evidence="3" type="ORF">UAW_00268</name>
</gene>
<evidence type="ECO:0000313" key="4">
    <source>
        <dbReference type="EMBL" id="EOT63140.1"/>
    </source>
</evidence>
<evidence type="ECO:0000256" key="2">
    <source>
        <dbReference type="SAM" id="SignalP"/>
    </source>
</evidence>
<evidence type="ECO:0000313" key="5">
    <source>
        <dbReference type="Proteomes" id="UP000013858"/>
    </source>
</evidence>
<dbReference type="OrthoDB" id="2181145at2"/>